<name>A0ABP6EAN0_9ACTN</name>
<accession>A0ABP6EAN0</accession>
<dbReference type="Proteomes" id="UP001500151">
    <property type="component" value="Unassembled WGS sequence"/>
</dbReference>
<dbReference type="EMBL" id="BAAASJ010000122">
    <property type="protein sequence ID" value="GAA2662350.1"/>
    <property type="molecule type" value="Genomic_DNA"/>
</dbReference>
<comment type="caution">
    <text evidence="2">The sequence shown here is derived from an EMBL/GenBank/DDBJ whole genome shotgun (WGS) entry which is preliminary data.</text>
</comment>
<evidence type="ECO:0008006" key="4">
    <source>
        <dbReference type="Google" id="ProtNLM"/>
    </source>
</evidence>
<protein>
    <recommendedName>
        <fullName evidence="4">DUF5753 domain-containing protein</fullName>
    </recommendedName>
</protein>
<keyword evidence="3" id="KW-1185">Reference proteome</keyword>
<sequence>MGSSVGHAAPGGRGLICGRVRIGGGDSGPERRAGSGTYSHPKERHQDGPLPVLQRRHRPLGLHHHPHLDEVLGLQFSYSYSSPAQLGDQKDAFERDVRRALTEFSPAGTFDELVRAEAIIATRP</sequence>
<evidence type="ECO:0000313" key="2">
    <source>
        <dbReference type="EMBL" id="GAA2662350.1"/>
    </source>
</evidence>
<reference evidence="3" key="1">
    <citation type="journal article" date="2019" name="Int. J. Syst. Evol. Microbiol.">
        <title>The Global Catalogue of Microorganisms (GCM) 10K type strain sequencing project: providing services to taxonomists for standard genome sequencing and annotation.</title>
        <authorList>
            <consortium name="The Broad Institute Genomics Platform"/>
            <consortium name="The Broad Institute Genome Sequencing Center for Infectious Disease"/>
            <person name="Wu L."/>
            <person name="Ma J."/>
        </authorList>
    </citation>
    <scope>NUCLEOTIDE SEQUENCE [LARGE SCALE GENOMIC DNA]</scope>
    <source>
        <strain evidence="3">JCM 4524</strain>
    </source>
</reference>
<feature type="region of interest" description="Disordered" evidence="1">
    <location>
        <begin position="1"/>
        <end position="49"/>
    </location>
</feature>
<organism evidence="2 3">
    <name type="scientific">Streptomyces vastus</name>
    <dbReference type="NCBI Taxonomy" id="285451"/>
    <lineage>
        <taxon>Bacteria</taxon>
        <taxon>Bacillati</taxon>
        <taxon>Actinomycetota</taxon>
        <taxon>Actinomycetes</taxon>
        <taxon>Kitasatosporales</taxon>
        <taxon>Streptomycetaceae</taxon>
        <taxon>Streptomyces</taxon>
    </lineage>
</organism>
<gene>
    <name evidence="2" type="ORF">GCM10010307_81310</name>
</gene>
<feature type="compositionally biased region" description="Gly residues" evidence="1">
    <location>
        <begin position="9"/>
        <end position="27"/>
    </location>
</feature>
<evidence type="ECO:0000313" key="3">
    <source>
        <dbReference type="Proteomes" id="UP001500151"/>
    </source>
</evidence>
<proteinExistence type="predicted"/>
<evidence type="ECO:0000256" key="1">
    <source>
        <dbReference type="SAM" id="MobiDB-lite"/>
    </source>
</evidence>